<reference evidence="4 5" key="1">
    <citation type="submission" date="2016-11" db="EMBL/GenBank/DDBJ databases">
        <authorList>
            <person name="Jaros S."/>
            <person name="Januszkiewicz K."/>
            <person name="Wedrychowicz H."/>
        </authorList>
    </citation>
    <scope>NUCLEOTIDE SEQUENCE [LARGE SCALE GENOMIC DNA]</scope>
    <source>
        <strain evidence="4 5">DSM 44666</strain>
    </source>
</reference>
<evidence type="ECO:0000313" key="5">
    <source>
        <dbReference type="Proteomes" id="UP000184476"/>
    </source>
</evidence>
<keyword evidence="2" id="KW-0560">Oxidoreductase</keyword>
<proteinExistence type="inferred from homology"/>
<dbReference type="SUPFAM" id="SSF55469">
    <property type="entry name" value="FMN-dependent nitroreductase-like"/>
    <property type="match status" value="1"/>
</dbReference>
<dbReference type="EMBL" id="FQVL01000001">
    <property type="protein sequence ID" value="SHE35698.1"/>
    <property type="molecule type" value="Genomic_DNA"/>
</dbReference>
<dbReference type="Gene3D" id="3.40.109.10">
    <property type="entry name" value="NADH Oxidase"/>
    <property type="match status" value="1"/>
</dbReference>
<dbReference type="InterPro" id="IPR000415">
    <property type="entry name" value="Nitroreductase-like"/>
</dbReference>
<gene>
    <name evidence="4" type="ORF">SAMN05444392_101140</name>
</gene>
<evidence type="ECO:0000259" key="3">
    <source>
        <dbReference type="Pfam" id="PF00881"/>
    </source>
</evidence>
<dbReference type="Pfam" id="PF00881">
    <property type="entry name" value="Nitroreductase"/>
    <property type="match status" value="1"/>
</dbReference>
<name>A0A1M4SU46_9BACL</name>
<comment type="similarity">
    <text evidence="1">Belongs to the nitroreductase family.</text>
</comment>
<feature type="domain" description="Nitroreductase" evidence="3">
    <location>
        <begin position="11"/>
        <end position="185"/>
    </location>
</feature>
<keyword evidence="5" id="KW-1185">Reference proteome</keyword>
<evidence type="ECO:0000256" key="2">
    <source>
        <dbReference type="ARBA" id="ARBA00023002"/>
    </source>
</evidence>
<dbReference type="GO" id="GO:0016491">
    <property type="term" value="F:oxidoreductase activity"/>
    <property type="evidence" value="ECO:0007669"/>
    <property type="project" value="UniProtKB-KW"/>
</dbReference>
<accession>A0A1M4SU46</accession>
<dbReference type="RefSeq" id="WP_084730876.1">
    <property type="nucleotide sequence ID" value="NZ_FQVL01000001.1"/>
</dbReference>
<organism evidence="4 5">
    <name type="scientific">Seinonella peptonophila</name>
    <dbReference type="NCBI Taxonomy" id="112248"/>
    <lineage>
        <taxon>Bacteria</taxon>
        <taxon>Bacillati</taxon>
        <taxon>Bacillota</taxon>
        <taxon>Bacilli</taxon>
        <taxon>Bacillales</taxon>
        <taxon>Thermoactinomycetaceae</taxon>
        <taxon>Seinonella</taxon>
    </lineage>
</organism>
<evidence type="ECO:0000313" key="4">
    <source>
        <dbReference type="EMBL" id="SHE35698.1"/>
    </source>
</evidence>
<evidence type="ECO:0000256" key="1">
    <source>
        <dbReference type="ARBA" id="ARBA00007118"/>
    </source>
</evidence>
<dbReference type="PANTHER" id="PTHR43673">
    <property type="entry name" value="NAD(P)H NITROREDUCTASE YDGI-RELATED"/>
    <property type="match status" value="1"/>
</dbReference>
<dbReference type="InterPro" id="IPR029479">
    <property type="entry name" value="Nitroreductase"/>
</dbReference>
<dbReference type="CDD" id="cd02137">
    <property type="entry name" value="MhqN-like"/>
    <property type="match status" value="1"/>
</dbReference>
<dbReference type="AlphaFoldDB" id="A0A1M4SU46"/>
<protein>
    <submittedName>
        <fullName evidence="4">Nitroreductase</fullName>
    </submittedName>
</protein>
<dbReference type="PANTHER" id="PTHR43673:SF3">
    <property type="entry name" value="NAD(P)H NITROREDUCTASE YODC-RELATED"/>
    <property type="match status" value="1"/>
</dbReference>
<dbReference type="STRING" id="112248.SAMN05444392_101140"/>
<sequence length="208" mass="23206">MQKMLSFSEVLKSRHAVRQYKKDYVIPANELQEILQLAQTAPSAWNLHHWRVIVIQDPAQKKAISPIAYHQKQVVDASVVFIVLGDLEANKTADAVHKPLVDAGLMSEEAYQRALQDINDAFQAPLSVRRESAFLNASLFAMQLMLALKSKGYDSVPMGGFQADQLSEKLQIPDRYIPIMMIAAGIASAPAYKTIRLPIEDVVVNESF</sequence>
<dbReference type="OrthoDB" id="9782629at2"/>
<dbReference type="Proteomes" id="UP000184476">
    <property type="component" value="Unassembled WGS sequence"/>
</dbReference>